<keyword evidence="1" id="KW-0732">Signal</keyword>
<dbReference type="InterPro" id="IPR025529">
    <property type="entry name" value="DUF4416"/>
</dbReference>
<gene>
    <name evidence="2" type="ORF">X474_16450</name>
</gene>
<evidence type="ECO:0000313" key="3">
    <source>
        <dbReference type="Proteomes" id="UP000032233"/>
    </source>
</evidence>
<organism evidence="2 3">
    <name type="scientific">Dethiosulfatarculus sandiegensis</name>
    <dbReference type="NCBI Taxonomy" id="1429043"/>
    <lineage>
        <taxon>Bacteria</taxon>
        <taxon>Pseudomonadati</taxon>
        <taxon>Thermodesulfobacteriota</taxon>
        <taxon>Desulfarculia</taxon>
        <taxon>Desulfarculales</taxon>
        <taxon>Desulfarculaceae</taxon>
        <taxon>Dethiosulfatarculus</taxon>
    </lineage>
</organism>
<comment type="caution">
    <text evidence="2">The sequence shown here is derived from an EMBL/GenBank/DDBJ whole genome shotgun (WGS) entry which is preliminary data.</text>
</comment>
<accession>A0A0D2GD46</accession>
<proteinExistence type="predicted"/>
<dbReference type="STRING" id="1429043.X474_16450"/>
<dbReference type="InParanoid" id="A0A0D2GD46"/>
<feature type="signal peptide" evidence="1">
    <location>
        <begin position="1"/>
        <end position="26"/>
    </location>
</feature>
<reference evidence="2 3" key="1">
    <citation type="submission" date="2013-11" db="EMBL/GenBank/DDBJ databases">
        <title>Metagenomic analysis of a methanogenic consortium involved in long chain n-alkane degradation.</title>
        <authorList>
            <person name="Davidova I.A."/>
            <person name="Callaghan A.V."/>
            <person name="Wawrik B."/>
            <person name="Pruitt S."/>
            <person name="Marks C."/>
            <person name="Duncan K.E."/>
            <person name="Suflita J.M."/>
        </authorList>
    </citation>
    <scope>NUCLEOTIDE SEQUENCE [LARGE SCALE GENOMIC DNA]</scope>
    <source>
        <strain evidence="2 3">SPR</strain>
    </source>
</reference>
<dbReference type="Proteomes" id="UP000032233">
    <property type="component" value="Unassembled WGS sequence"/>
</dbReference>
<feature type="chain" id="PRO_5002258493" evidence="1">
    <location>
        <begin position="27"/>
        <end position="176"/>
    </location>
</feature>
<name>A0A0D2GD46_9BACT</name>
<keyword evidence="3" id="KW-1185">Reference proteome</keyword>
<protein>
    <submittedName>
        <fullName evidence="2">GTP-binding protein</fullName>
    </submittedName>
</protein>
<evidence type="ECO:0000256" key="1">
    <source>
        <dbReference type="SAM" id="SignalP"/>
    </source>
</evidence>
<dbReference type="AlphaFoldDB" id="A0A0D2GD46"/>
<evidence type="ECO:0000313" key="2">
    <source>
        <dbReference type="EMBL" id="KIX12882.1"/>
    </source>
</evidence>
<dbReference type="Pfam" id="PF14385">
    <property type="entry name" value="DUF4416"/>
    <property type="match status" value="1"/>
</dbReference>
<dbReference type="EMBL" id="AZAC01000021">
    <property type="protein sequence ID" value="KIX12882.1"/>
    <property type="molecule type" value="Genomic_DNA"/>
</dbReference>
<sequence>MAQVTMKKGKLVMGVMAAKLSVMAGAVDLLCRRFGPVDFLSEPYTFDQTKYYEPEMGPGLKKRLVCFRDLVFPDRLVSIKRITGSLEKDLAEKGRRIVNLDPGFLSPDSLVLTSVKDAPHRIFVQPGIHAELTLVFECGEYVCLPWTYPDYALPKTRGFLGRVRKRLLWQLKEQNF</sequence>